<dbReference type="AlphaFoldDB" id="A0AAV1EDN4"/>
<dbReference type="EMBL" id="OX459126">
    <property type="protein sequence ID" value="CAI9117698.1"/>
    <property type="molecule type" value="Genomic_DNA"/>
</dbReference>
<evidence type="ECO:0000313" key="2">
    <source>
        <dbReference type="Proteomes" id="UP001161247"/>
    </source>
</evidence>
<reference evidence="1" key="1">
    <citation type="submission" date="2023-03" db="EMBL/GenBank/DDBJ databases">
        <authorList>
            <person name="Julca I."/>
        </authorList>
    </citation>
    <scope>NUCLEOTIDE SEQUENCE</scope>
</reference>
<keyword evidence="2" id="KW-1185">Reference proteome</keyword>
<dbReference type="Proteomes" id="UP001161247">
    <property type="component" value="Chromosome 9"/>
</dbReference>
<organism evidence="1 2">
    <name type="scientific">Oldenlandia corymbosa var. corymbosa</name>
    <dbReference type="NCBI Taxonomy" id="529605"/>
    <lineage>
        <taxon>Eukaryota</taxon>
        <taxon>Viridiplantae</taxon>
        <taxon>Streptophyta</taxon>
        <taxon>Embryophyta</taxon>
        <taxon>Tracheophyta</taxon>
        <taxon>Spermatophyta</taxon>
        <taxon>Magnoliopsida</taxon>
        <taxon>eudicotyledons</taxon>
        <taxon>Gunneridae</taxon>
        <taxon>Pentapetalae</taxon>
        <taxon>asterids</taxon>
        <taxon>lamiids</taxon>
        <taxon>Gentianales</taxon>
        <taxon>Rubiaceae</taxon>
        <taxon>Rubioideae</taxon>
        <taxon>Spermacoceae</taxon>
        <taxon>Hedyotis-Oldenlandia complex</taxon>
        <taxon>Oldenlandia</taxon>
    </lineage>
</organism>
<proteinExistence type="predicted"/>
<accession>A0AAV1EDN4</accession>
<name>A0AAV1EDN4_OLDCO</name>
<sequence>MDDTEIKLLNHAYKIIVYSLKTNSWRLMKDFNIGAPKIMEFECLHYAGGKVYWSLFDEGDSWKSGDSWKIGCFDSENETYEIMDRPNCKETSYYWFGEIGGWLSLICDYETYLVDVWVMKEYSWIKVGSIDNDFGVPFDSSCYCTQSVGLARNCEILCVLRSVLFLYNPQLIHFVGIHRWVVL</sequence>
<evidence type="ECO:0000313" key="1">
    <source>
        <dbReference type="EMBL" id="CAI9117698.1"/>
    </source>
</evidence>
<gene>
    <name evidence="1" type="ORF">OLC1_LOCUS23721</name>
</gene>
<protein>
    <submittedName>
        <fullName evidence="1">OLC1v1019149C1</fullName>
    </submittedName>
</protein>